<name>A0A550C1S6_9AGAR</name>
<evidence type="ECO:0000256" key="4">
    <source>
        <dbReference type="ARBA" id="ARBA00022806"/>
    </source>
</evidence>
<dbReference type="Pfam" id="PF00271">
    <property type="entry name" value="Helicase_C"/>
    <property type="match status" value="1"/>
</dbReference>
<dbReference type="Pfam" id="PF03368">
    <property type="entry name" value="Dicer_dimer"/>
    <property type="match status" value="1"/>
</dbReference>
<dbReference type="SMART" id="SM00487">
    <property type="entry name" value="DEXDc"/>
    <property type="match status" value="1"/>
</dbReference>
<evidence type="ECO:0000259" key="8">
    <source>
        <dbReference type="PROSITE" id="PS50142"/>
    </source>
</evidence>
<dbReference type="Proteomes" id="UP000320762">
    <property type="component" value="Unassembled WGS sequence"/>
</dbReference>
<evidence type="ECO:0000313" key="12">
    <source>
        <dbReference type="EMBL" id="TRM58708.1"/>
    </source>
</evidence>
<dbReference type="GO" id="GO:0004386">
    <property type="term" value="F:helicase activity"/>
    <property type="evidence" value="ECO:0007669"/>
    <property type="project" value="UniProtKB-KW"/>
</dbReference>
<evidence type="ECO:0000256" key="6">
    <source>
        <dbReference type="PROSITE-ProRule" id="PRU00657"/>
    </source>
</evidence>
<comment type="similarity">
    <text evidence="6">Belongs to the helicase family. Dicer subfamily.</text>
</comment>
<dbReference type="InterPro" id="IPR001650">
    <property type="entry name" value="Helicase_C-like"/>
</dbReference>
<dbReference type="Pfam" id="PF00636">
    <property type="entry name" value="Ribonuclease_3"/>
    <property type="match status" value="2"/>
</dbReference>
<feature type="domain" description="RNase III" evidence="8">
    <location>
        <begin position="1019"/>
        <end position="1193"/>
    </location>
</feature>
<keyword evidence="6" id="KW-0694">RNA-binding</keyword>
<dbReference type="GO" id="GO:0005634">
    <property type="term" value="C:nucleus"/>
    <property type="evidence" value="ECO:0007669"/>
    <property type="project" value="TreeGrafter"/>
</dbReference>
<dbReference type="InterPro" id="IPR005034">
    <property type="entry name" value="Dicer_dimerisation"/>
</dbReference>
<dbReference type="InterPro" id="IPR011545">
    <property type="entry name" value="DEAD/DEAH_box_helicase_dom"/>
</dbReference>
<keyword evidence="3" id="KW-0378">Hydrolase</keyword>
<dbReference type="Gene3D" id="3.40.50.300">
    <property type="entry name" value="P-loop containing nucleotide triphosphate hydrolases"/>
    <property type="match status" value="2"/>
</dbReference>
<dbReference type="OrthoDB" id="416741at2759"/>
<dbReference type="GO" id="GO:0004525">
    <property type="term" value="F:ribonuclease III activity"/>
    <property type="evidence" value="ECO:0007669"/>
    <property type="project" value="InterPro"/>
</dbReference>
<dbReference type="SMART" id="SM00490">
    <property type="entry name" value="HELICc"/>
    <property type="match status" value="1"/>
</dbReference>
<accession>A0A550C1S6</accession>
<protein>
    <recommendedName>
        <fullName evidence="14">P-loop containing nucleoside triphosphate hydrolase protein</fullName>
    </recommendedName>
</protein>
<dbReference type="InterPro" id="IPR027417">
    <property type="entry name" value="P-loop_NTPase"/>
</dbReference>
<dbReference type="STRING" id="97359.A0A550C1S6"/>
<dbReference type="CDD" id="cd18034">
    <property type="entry name" value="DEXHc_dicer"/>
    <property type="match status" value="1"/>
</dbReference>
<dbReference type="InterPro" id="IPR038248">
    <property type="entry name" value="Dicer_dimer_sf"/>
</dbReference>
<evidence type="ECO:0000256" key="1">
    <source>
        <dbReference type="ARBA" id="ARBA00022737"/>
    </source>
</evidence>
<feature type="region of interest" description="Disordered" evidence="7">
    <location>
        <begin position="1119"/>
        <end position="1169"/>
    </location>
</feature>
<feature type="domain" description="Dicer dsRNA-binding fold" evidence="11">
    <location>
        <begin position="605"/>
        <end position="715"/>
    </location>
</feature>
<dbReference type="GO" id="GO:0005737">
    <property type="term" value="C:cytoplasm"/>
    <property type="evidence" value="ECO:0007669"/>
    <property type="project" value="TreeGrafter"/>
</dbReference>
<comment type="caution">
    <text evidence="12">The sequence shown here is derived from an EMBL/GenBank/DDBJ whole genome shotgun (WGS) entry which is preliminary data.</text>
</comment>
<evidence type="ECO:0000259" key="11">
    <source>
        <dbReference type="PROSITE" id="PS51327"/>
    </source>
</evidence>
<evidence type="ECO:0000256" key="3">
    <source>
        <dbReference type="ARBA" id="ARBA00022801"/>
    </source>
</evidence>
<dbReference type="GO" id="GO:0003723">
    <property type="term" value="F:RNA binding"/>
    <property type="evidence" value="ECO:0007669"/>
    <property type="project" value="UniProtKB-UniRule"/>
</dbReference>
<dbReference type="CDD" id="cd00593">
    <property type="entry name" value="RIBOc"/>
    <property type="match status" value="2"/>
</dbReference>
<keyword evidence="13" id="KW-1185">Reference proteome</keyword>
<evidence type="ECO:0000313" key="13">
    <source>
        <dbReference type="Proteomes" id="UP000320762"/>
    </source>
</evidence>
<feature type="domain" description="Helicase ATP-binding" evidence="9">
    <location>
        <begin position="26"/>
        <end position="217"/>
    </location>
</feature>
<evidence type="ECO:0000259" key="9">
    <source>
        <dbReference type="PROSITE" id="PS51192"/>
    </source>
</evidence>
<dbReference type="SUPFAM" id="SSF69065">
    <property type="entry name" value="RNase III domain-like"/>
    <property type="match status" value="2"/>
</dbReference>
<evidence type="ECO:0000259" key="10">
    <source>
        <dbReference type="PROSITE" id="PS51194"/>
    </source>
</evidence>
<dbReference type="SMART" id="SM00535">
    <property type="entry name" value="RIBOc"/>
    <property type="match status" value="2"/>
</dbReference>
<dbReference type="EMBL" id="VDMD01000033">
    <property type="protein sequence ID" value="TRM58708.1"/>
    <property type="molecule type" value="Genomic_DNA"/>
</dbReference>
<sequence>MTDPQKPSEGHDPGSLPQTRNYQQEMLGQSLRRNIIIALDTGSGKTHIAVLRLKHEMERQKSKIAWFFAPTVGLCEQQRSVIQRALPVPVGLVSGALEPDQWKDVALWTRVLREHNIMVSTPQVLLDALRHGYISLGRDISLLVFDEAHHAVDNHPYNRIMLEFYTQIPVNVMNVDSLITPGQVVPFARPAVLGLTASPIYGGNIEKAFRTIERNLDATICAPRVHRKELLSHVHRPTFKHVLYSTPGEDDAPFSTNLAALQFVINGVDIEQDPAVIGMRRRLPTLVPGTPEHHRTDQKLSKALHKKQTFTHTGLTAFQRTAEDICRDLGAWAADWYVWTVVQEVRKAARLGNSIISLSSWGNQEKKYLLGILDRVAVNPVSYAADDILDDSTEKVHALVNTLVHEKFEAEAANEAFSALVFVTRRDSVFALAELLRRHPVTSREFSVGNLVGTSESTHRHSFLDITRVLLDEKLDETLADFRLGIKNVIVSTSVAEEGIDIQACGCVVRWDPPPNMASWVQSRGRARRKRSVFVLMLSSDSGQRKDVSEWERLEREMVEKYQDPRRAEYADETARWADGTGDDEDEELIYSSPTTGAIVTLHSALPHLEHFCAMIPFSAHTDNRPIYDLDPPEMPPGWHAAPQTEVPVYTGPFGAAVTLPRAVPLEVRTFTVPCIYRTRISASRHVAFVAYTTLHKRGLLNDNLLPFTSVVEPEREEEVREMLKDVERRAGMANVTEQMDPWSARQDGGSGWYSAVLRIGHLPALLLLTKTPMVEWTERDGPELNRRGTDPLRVTLRRLGEPSATDDRVAQAVEYTRRLFWAQSGARMKWDDVDFAYLVLPSRFDADDQVWSRRRAWWTGHADYDDRPLRHGLVNAQTFGEAFSYPDDIVLVREGSEFGKTFGFVRWSYEPLAEEEEEKLRARYERFDDFEGITYPLLVVQPLPARVNFLAPLPSRDPALPPPEPRLIYLVPKYASIILQSAEDAEYATLLPSTLRAMEVAFTVDSLRTSLFADTPMVNISRPLLAVAMTAPVSQEADNYQRLETMGDTVLKFLASIQLFAEYPLWHEGYLAKQKDHTVSNVRLAKISVRRHIFQWIVRDRLIGKKWKPKYCLPAGSPPLAEPSKKGKDLAAAKGGDDSKEENKQSSEESSTTPKDKRKKKKKKNQDDGKLSTKVLADVIESLIGAAYVHGGMSLGRKCAQFFDLGMKWDTTSARITAILSRTVTLEQTPAELQYVERMLGYTFKRKALLIEALTHASYQEPLPTPSYGRLEFLGDAVLDMVVTPYIFASKKKYSPGHIHLRRSAVVNMHFLAFVCLRSHIAVDKHMPRPSAPDWHVEMKSEAQDIYLWQCMLHSSPTVIDDQNNTFTRFRRLEDNITEALDTGDIFPWAALTRMQAPKFFSDVVESLIGAVYLDAEGDLEVAASVIRTLGITRVLERVVDEDLDVLHPLSRLSVWAQKSGKELELKCAKERGKAVCRVLVDGEEVAQDEDAYHGKVSLTEVKFTAAEKAVRVLKVREGDTKGAMMMGKRKRAHPEAK</sequence>
<evidence type="ECO:0008006" key="14">
    <source>
        <dbReference type="Google" id="ProtNLM"/>
    </source>
</evidence>
<dbReference type="PANTHER" id="PTHR14950:SF37">
    <property type="entry name" value="ENDORIBONUCLEASE DICER"/>
    <property type="match status" value="1"/>
</dbReference>
<dbReference type="Gene3D" id="3.30.160.380">
    <property type="entry name" value="Dicer dimerisation domain"/>
    <property type="match status" value="1"/>
</dbReference>
<gene>
    <name evidence="12" type="ORF">BD626DRAFT_410125</name>
</gene>
<proteinExistence type="inferred from homology"/>
<dbReference type="PROSITE" id="PS51194">
    <property type="entry name" value="HELICASE_CTER"/>
    <property type="match status" value="1"/>
</dbReference>
<dbReference type="PROSITE" id="PS51327">
    <property type="entry name" value="DICER_DSRBF"/>
    <property type="match status" value="1"/>
</dbReference>
<dbReference type="PROSITE" id="PS51192">
    <property type="entry name" value="HELICASE_ATP_BIND_1"/>
    <property type="match status" value="1"/>
</dbReference>
<feature type="compositionally biased region" description="Basic and acidic residues" evidence="7">
    <location>
        <begin position="1124"/>
        <end position="1148"/>
    </location>
</feature>
<dbReference type="GO" id="GO:0030422">
    <property type="term" value="P:siRNA processing"/>
    <property type="evidence" value="ECO:0007669"/>
    <property type="project" value="TreeGrafter"/>
</dbReference>
<dbReference type="InterPro" id="IPR036389">
    <property type="entry name" value="RNase_III_sf"/>
</dbReference>
<feature type="domain" description="RNase III" evidence="8">
    <location>
        <begin position="1234"/>
        <end position="1418"/>
    </location>
</feature>
<dbReference type="Gene3D" id="1.10.1520.10">
    <property type="entry name" value="Ribonuclease III domain"/>
    <property type="match status" value="2"/>
</dbReference>
<dbReference type="GO" id="GO:0005524">
    <property type="term" value="F:ATP binding"/>
    <property type="evidence" value="ECO:0007669"/>
    <property type="project" value="UniProtKB-KW"/>
</dbReference>
<dbReference type="InterPro" id="IPR000999">
    <property type="entry name" value="RNase_III_dom"/>
</dbReference>
<evidence type="ECO:0000256" key="5">
    <source>
        <dbReference type="ARBA" id="ARBA00022840"/>
    </source>
</evidence>
<feature type="domain" description="Helicase C-terminal" evidence="10">
    <location>
        <begin position="395"/>
        <end position="570"/>
    </location>
</feature>
<evidence type="ECO:0000256" key="2">
    <source>
        <dbReference type="ARBA" id="ARBA00022741"/>
    </source>
</evidence>
<organism evidence="12 13">
    <name type="scientific">Schizophyllum amplum</name>
    <dbReference type="NCBI Taxonomy" id="97359"/>
    <lineage>
        <taxon>Eukaryota</taxon>
        <taxon>Fungi</taxon>
        <taxon>Dikarya</taxon>
        <taxon>Basidiomycota</taxon>
        <taxon>Agaricomycotina</taxon>
        <taxon>Agaricomycetes</taxon>
        <taxon>Agaricomycetidae</taxon>
        <taxon>Agaricales</taxon>
        <taxon>Schizophyllaceae</taxon>
        <taxon>Schizophyllum</taxon>
    </lineage>
</organism>
<dbReference type="PROSITE" id="PS50142">
    <property type="entry name" value="RNASE_3_2"/>
    <property type="match status" value="2"/>
</dbReference>
<evidence type="ECO:0000256" key="7">
    <source>
        <dbReference type="SAM" id="MobiDB-lite"/>
    </source>
</evidence>
<keyword evidence="4" id="KW-0347">Helicase</keyword>
<keyword evidence="5" id="KW-0067">ATP-binding</keyword>
<reference evidence="12 13" key="1">
    <citation type="journal article" date="2019" name="New Phytol.">
        <title>Comparative genomics reveals unique wood-decay strategies and fruiting body development in the Schizophyllaceae.</title>
        <authorList>
            <person name="Almasi E."/>
            <person name="Sahu N."/>
            <person name="Krizsan K."/>
            <person name="Balint B."/>
            <person name="Kovacs G.M."/>
            <person name="Kiss B."/>
            <person name="Cseklye J."/>
            <person name="Drula E."/>
            <person name="Henrissat B."/>
            <person name="Nagy I."/>
            <person name="Chovatia M."/>
            <person name="Adam C."/>
            <person name="LaButti K."/>
            <person name="Lipzen A."/>
            <person name="Riley R."/>
            <person name="Grigoriev I.V."/>
            <person name="Nagy L.G."/>
        </authorList>
    </citation>
    <scope>NUCLEOTIDE SEQUENCE [LARGE SCALE GENOMIC DNA]</scope>
    <source>
        <strain evidence="12 13">NL-1724</strain>
    </source>
</reference>
<dbReference type="SUPFAM" id="SSF52540">
    <property type="entry name" value="P-loop containing nucleoside triphosphate hydrolases"/>
    <property type="match status" value="1"/>
</dbReference>
<dbReference type="PANTHER" id="PTHR14950">
    <property type="entry name" value="DICER-RELATED"/>
    <property type="match status" value="1"/>
</dbReference>
<dbReference type="Pfam" id="PF00270">
    <property type="entry name" value="DEAD"/>
    <property type="match status" value="1"/>
</dbReference>
<dbReference type="InterPro" id="IPR014001">
    <property type="entry name" value="Helicase_ATP-bd"/>
</dbReference>
<keyword evidence="2" id="KW-0547">Nucleotide-binding</keyword>
<keyword evidence="1" id="KW-0677">Repeat</keyword>